<accession>A0ACC0ZAN5</accession>
<evidence type="ECO:0000313" key="2">
    <source>
        <dbReference type="Proteomes" id="UP001163603"/>
    </source>
</evidence>
<dbReference type="EMBL" id="CM047737">
    <property type="protein sequence ID" value="KAJ0047531.1"/>
    <property type="molecule type" value="Genomic_DNA"/>
</dbReference>
<name>A0ACC0ZAN5_9ROSI</name>
<sequence>MSDQPKLQEHQNSLKPMEKYYLTNCGICLLEEGRSIRGQIDCCDHYFCFVCIMEWAKIESTCPLCKRRFTNILQTQKEGLVPCERIVNVPKRDQVYHHFGNATVGPFDPYAHVKCSVCQGTNDDSLLLLCDLCDLAAHTYCVGLGATVPEGDWFCHDCAILRAEHNNAEIDTDADNKTLSIFDVIHEDTDEMRIWKPHLMASLALVVNSGAGINVGNEVTLLDRGTYQNNADQPPKLDVQTLHLSQDVQSHIQALRENWNALRNGSLSFASSLGQPHSSTSQGCQLLRARDGLSQGIEHNNYGSSHDIDKAWKKMKIAKSKQQNCGRASSVHLASKSKHPSVKGKAPEQATSTSSSLHIVNRKQPGDSVLSISAFEKKRRYNSPESKTANHRFPKSESQKPNQVMTLKPCEGHSTTQSIRLSESSSSRKAETQCDLRHANRASLSAKCSHEASSSASHEQAGSSYSINLIGSLPTTYDSCNRKPDLHTFSFGEVDNLKGKGRLGKDCARRKEIKDDDAKNEIRSLVKLNLKLLSRDRQLGFDVFKEVARRATHTILGACGLEHPRSNIRIFPSSVVCSHSEHIQQLHKSTLMPNSCRECFYIFVKDVVKAIMFEKCGRGKSC</sequence>
<keyword evidence="2" id="KW-1185">Reference proteome</keyword>
<gene>
    <name evidence="1" type="ORF">Pint_16314</name>
</gene>
<protein>
    <submittedName>
        <fullName evidence="1">Uncharacterized protein</fullName>
    </submittedName>
</protein>
<organism evidence="1 2">
    <name type="scientific">Pistacia integerrima</name>
    <dbReference type="NCBI Taxonomy" id="434235"/>
    <lineage>
        <taxon>Eukaryota</taxon>
        <taxon>Viridiplantae</taxon>
        <taxon>Streptophyta</taxon>
        <taxon>Embryophyta</taxon>
        <taxon>Tracheophyta</taxon>
        <taxon>Spermatophyta</taxon>
        <taxon>Magnoliopsida</taxon>
        <taxon>eudicotyledons</taxon>
        <taxon>Gunneridae</taxon>
        <taxon>Pentapetalae</taxon>
        <taxon>rosids</taxon>
        <taxon>malvids</taxon>
        <taxon>Sapindales</taxon>
        <taxon>Anacardiaceae</taxon>
        <taxon>Pistacia</taxon>
    </lineage>
</organism>
<evidence type="ECO:0000313" key="1">
    <source>
        <dbReference type="EMBL" id="KAJ0047531.1"/>
    </source>
</evidence>
<dbReference type="Proteomes" id="UP001163603">
    <property type="component" value="Chromosome 2"/>
</dbReference>
<comment type="caution">
    <text evidence="1">The sequence shown here is derived from an EMBL/GenBank/DDBJ whole genome shotgun (WGS) entry which is preliminary data.</text>
</comment>
<reference evidence="2" key="1">
    <citation type="journal article" date="2023" name="G3 (Bethesda)">
        <title>Genome assembly and association tests identify interacting loci associated with vigor, precocity, and sex in interspecific pistachio rootstocks.</title>
        <authorList>
            <person name="Palmer W."/>
            <person name="Jacygrad E."/>
            <person name="Sagayaradj S."/>
            <person name="Cavanaugh K."/>
            <person name="Han R."/>
            <person name="Bertier L."/>
            <person name="Beede B."/>
            <person name="Kafkas S."/>
            <person name="Golino D."/>
            <person name="Preece J."/>
            <person name="Michelmore R."/>
        </authorList>
    </citation>
    <scope>NUCLEOTIDE SEQUENCE [LARGE SCALE GENOMIC DNA]</scope>
</reference>
<proteinExistence type="predicted"/>